<comment type="caution">
    <text evidence="5">The sequence shown here is derived from an EMBL/GenBank/DDBJ whole genome shotgun (WGS) entry which is preliminary data.</text>
</comment>
<dbReference type="Proteomes" id="UP001190926">
    <property type="component" value="Unassembled WGS sequence"/>
</dbReference>
<dbReference type="GO" id="GO:0006508">
    <property type="term" value="P:proteolysis"/>
    <property type="evidence" value="ECO:0007669"/>
    <property type="project" value="UniProtKB-KW"/>
</dbReference>
<name>A0AAD4IUU8_PERFH</name>
<dbReference type="InterPro" id="IPR038765">
    <property type="entry name" value="Papain-like_cys_pep_sf"/>
</dbReference>
<evidence type="ECO:0000256" key="2">
    <source>
        <dbReference type="ARBA" id="ARBA00022670"/>
    </source>
</evidence>
<keyword evidence="3" id="KW-0378">Hydrolase</keyword>
<reference evidence="5 6" key="1">
    <citation type="journal article" date="2021" name="Nat. Commun.">
        <title>Incipient diploidization of the medicinal plant Perilla within 10,000 years.</title>
        <authorList>
            <person name="Zhang Y."/>
            <person name="Shen Q."/>
            <person name="Leng L."/>
            <person name="Zhang D."/>
            <person name="Chen S."/>
            <person name="Shi Y."/>
            <person name="Ning Z."/>
            <person name="Chen S."/>
        </authorList>
    </citation>
    <scope>NUCLEOTIDE SEQUENCE [LARGE SCALE GENOMIC DNA]</scope>
    <source>
        <strain evidence="6">cv. PC099</strain>
    </source>
</reference>
<dbReference type="AlphaFoldDB" id="A0AAD4IUU8"/>
<organism evidence="5 6">
    <name type="scientific">Perilla frutescens var. hirtella</name>
    <name type="common">Perilla citriodora</name>
    <name type="synonym">Perilla setoyensis</name>
    <dbReference type="NCBI Taxonomy" id="608512"/>
    <lineage>
        <taxon>Eukaryota</taxon>
        <taxon>Viridiplantae</taxon>
        <taxon>Streptophyta</taxon>
        <taxon>Embryophyta</taxon>
        <taxon>Tracheophyta</taxon>
        <taxon>Spermatophyta</taxon>
        <taxon>Magnoliopsida</taxon>
        <taxon>eudicotyledons</taxon>
        <taxon>Gunneridae</taxon>
        <taxon>Pentapetalae</taxon>
        <taxon>asterids</taxon>
        <taxon>lamiids</taxon>
        <taxon>Lamiales</taxon>
        <taxon>Lamiaceae</taxon>
        <taxon>Nepetoideae</taxon>
        <taxon>Elsholtzieae</taxon>
        <taxon>Perilla</taxon>
    </lineage>
</organism>
<evidence type="ECO:0000256" key="1">
    <source>
        <dbReference type="ARBA" id="ARBA00005234"/>
    </source>
</evidence>
<evidence type="ECO:0000259" key="4">
    <source>
        <dbReference type="PROSITE" id="PS50600"/>
    </source>
</evidence>
<proteinExistence type="inferred from homology"/>
<dbReference type="EMBL" id="SDAM02001917">
    <property type="protein sequence ID" value="KAH6821746.1"/>
    <property type="molecule type" value="Genomic_DNA"/>
</dbReference>
<dbReference type="PROSITE" id="PS50600">
    <property type="entry name" value="ULP_PROTEASE"/>
    <property type="match status" value="1"/>
</dbReference>
<evidence type="ECO:0000313" key="6">
    <source>
        <dbReference type="Proteomes" id="UP001190926"/>
    </source>
</evidence>
<evidence type="ECO:0000313" key="5">
    <source>
        <dbReference type="EMBL" id="KAH6821746.1"/>
    </source>
</evidence>
<feature type="domain" description="Ubiquitin-like protease family profile" evidence="4">
    <location>
        <begin position="1"/>
        <end position="180"/>
    </location>
</feature>
<sequence length="216" mass="24984">MSYFLSAIARRVRRDTGCPTVVANTGLYEALVGAWKIRHPLDPQCRGAYGDDDYRRWIPAEGLVHRIQGSDGRYQVAWKGRDYVLVRIHFSDWVVELYDSLLYHMDDPSDRVHYERRDRELMPLFRLLPRLLICVEFWEGRQMPPRCAFAMTLDKSIPDQYMQTDGTSCGVYACMYVEQLLGTGPPSGIPEEAVHAYRKVIGARIYSLTYIQRPSV</sequence>
<evidence type="ECO:0000256" key="3">
    <source>
        <dbReference type="ARBA" id="ARBA00022801"/>
    </source>
</evidence>
<dbReference type="Gene3D" id="3.40.395.10">
    <property type="entry name" value="Adenoviral Proteinase, Chain A"/>
    <property type="match status" value="1"/>
</dbReference>
<keyword evidence="2" id="KW-0645">Protease</keyword>
<protein>
    <recommendedName>
        <fullName evidence="4">Ubiquitin-like protease family profile domain-containing protein</fullName>
    </recommendedName>
</protein>
<accession>A0AAD4IUU8</accession>
<comment type="similarity">
    <text evidence="1">Belongs to the peptidase C48 family.</text>
</comment>
<dbReference type="InterPro" id="IPR003653">
    <property type="entry name" value="Peptidase_C48_C"/>
</dbReference>
<dbReference type="GO" id="GO:0008234">
    <property type="term" value="F:cysteine-type peptidase activity"/>
    <property type="evidence" value="ECO:0007669"/>
    <property type="project" value="InterPro"/>
</dbReference>
<dbReference type="SUPFAM" id="SSF54001">
    <property type="entry name" value="Cysteine proteinases"/>
    <property type="match status" value="1"/>
</dbReference>
<keyword evidence="6" id="KW-1185">Reference proteome</keyword>
<gene>
    <name evidence="5" type="ORF">C2S53_018818</name>
</gene>